<feature type="region of interest" description="Disordered" evidence="1">
    <location>
        <begin position="425"/>
        <end position="456"/>
    </location>
</feature>
<feature type="compositionally biased region" description="Polar residues" evidence="1">
    <location>
        <begin position="20"/>
        <end position="31"/>
    </location>
</feature>
<dbReference type="PANTHER" id="PTHR45856">
    <property type="entry name" value="ALPHA/BETA-HYDROLASES SUPERFAMILY PROTEIN"/>
    <property type="match status" value="1"/>
</dbReference>
<dbReference type="Proteomes" id="UP000613740">
    <property type="component" value="Unassembled WGS sequence"/>
</dbReference>
<evidence type="ECO:0000256" key="2">
    <source>
        <dbReference type="SAM" id="Phobius"/>
    </source>
</evidence>
<feature type="region of interest" description="Disordered" evidence="1">
    <location>
        <begin position="500"/>
        <end position="530"/>
    </location>
</feature>
<feature type="domain" description="Fungal lipase-type" evidence="3">
    <location>
        <begin position="799"/>
        <end position="962"/>
    </location>
</feature>
<evidence type="ECO:0000256" key="1">
    <source>
        <dbReference type="SAM" id="MobiDB-lite"/>
    </source>
</evidence>
<feature type="transmembrane region" description="Helical" evidence="2">
    <location>
        <begin position="619"/>
        <end position="643"/>
    </location>
</feature>
<reference evidence="4" key="1">
    <citation type="journal article" date="2020" name="bioRxiv">
        <title>Comparative genomics of Chlamydomonas.</title>
        <authorList>
            <person name="Craig R.J."/>
            <person name="Hasan A.R."/>
            <person name="Ness R.W."/>
            <person name="Keightley P.D."/>
        </authorList>
    </citation>
    <scope>NUCLEOTIDE SEQUENCE</scope>
    <source>
        <strain evidence="4">CCAP 11/173</strain>
    </source>
</reference>
<feature type="transmembrane region" description="Helical" evidence="2">
    <location>
        <begin position="589"/>
        <end position="607"/>
    </location>
</feature>
<evidence type="ECO:0000259" key="3">
    <source>
        <dbReference type="Pfam" id="PF01764"/>
    </source>
</evidence>
<keyword evidence="2" id="KW-0812">Transmembrane</keyword>
<dbReference type="Pfam" id="PF01764">
    <property type="entry name" value="Lipase_3"/>
    <property type="match status" value="1"/>
</dbReference>
<dbReference type="Gene3D" id="3.40.50.1820">
    <property type="entry name" value="alpha/beta hydrolase"/>
    <property type="match status" value="1"/>
</dbReference>
<comment type="caution">
    <text evidence="4">The sequence shown here is derived from an EMBL/GenBank/DDBJ whole genome shotgun (WGS) entry which is preliminary data.</text>
</comment>
<protein>
    <recommendedName>
        <fullName evidence="3">Fungal lipase-type domain-containing protein</fullName>
    </recommendedName>
</protein>
<dbReference type="InterPro" id="IPR029058">
    <property type="entry name" value="AB_hydrolase_fold"/>
</dbReference>
<dbReference type="OrthoDB" id="426718at2759"/>
<dbReference type="InterPro" id="IPR002921">
    <property type="entry name" value="Fungal_lipase-type"/>
</dbReference>
<gene>
    <name evidence="4" type="ORF">HYH02_011393</name>
</gene>
<dbReference type="SUPFAM" id="SSF53474">
    <property type="entry name" value="alpha/beta-Hydrolases"/>
    <property type="match status" value="1"/>
</dbReference>
<dbReference type="PANTHER" id="PTHR45856:SF24">
    <property type="entry name" value="FUNGAL LIPASE-LIKE DOMAIN-CONTAINING PROTEIN"/>
    <property type="match status" value="1"/>
</dbReference>
<feature type="transmembrane region" description="Helical" evidence="2">
    <location>
        <begin position="265"/>
        <end position="283"/>
    </location>
</feature>
<dbReference type="GO" id="GO:0006629">
    <property type="term" value="P:lipid metabolic process"/>
    <property type="evidence" value="ECO:0007669"/>
    <property type="project" value="InterPro"/>
</dbReference>
<feature type="compositionally biased region" description="Low complexity" evidence="1">
    <location>
        <begin position="500"/>
        <end position="518"/>
    </location>
</feature>
<evidence type="ECO:0000313" key="4">
    <source>
        <dbReference type="EMBL" id="KAG2437137.1"/>
    </source>
</evidence>
<evidence type="ECO:0000313" key="5">
    <source>
        <dbReference type="Proteomes" id="UP000613740"/>
    </source>
</evidence>
<organism evidence="4 5">
    <name type="scientific">Chlamydomonas schloesseri</name>
    <dbReference type="NCBI Taxonomy" id="2026947"/>
    <lineage>
        <taxon>Eukaryota</taxon>
        <taxon>Viridiplantae</taxon>
        <taxon>Chlorophyta</taxon>
        <taxon>core chlorophytes</taxon>
        <taxon>Chlorophyceae</taxon>
        <taxon>CS clade</taxon>
        <taxon>Chlamydomonadales</taxon>
        <taxon>Chlamydomonadaceae</taxon>
        <taxon>Chlamydomonas</taxon>
    </lineage>
</organism>
<dbReference type="EMBL" id="JAEHOD010000047">
    <property type="protein sequence ID" value="KAG2437137.1"/>
    <property type="molecule type" value="Genomic_DNA"/>
</dbReference>
<accession>A0A835T1B4</accession>
<keyword evidence="5" id="KW-1185">Reference proteome</keyword>
<feature type="transmembrane region" description="Helical" evidence="2">
    <location>
        <begin position="299"/>
        <end position="317"/>
    </location>
</feature>
<feature type="transmembrane region" description="Helical" evidence="2">
    <location>
        <begin position="170"/>
        <end position="194"/>
    </location>
</feature>
<name>A0A835T1B4_9CHLO</name>
<sequence length="1043" mass="113269">MAGVQGGAGASPAGFDAEAGTTSQRPTSPTGISPALHEHPSVRVVKGWRKGPYNKLQDPLPVETLMPSSKTTSPDAPPPAGPIEVAAPGSAVGADQAQQAALAQSRSLRAVGSKRTSLVQVLDLRSYSMGRSEAAAAPLSSSASTRVKADFVCEDELIALPFKPPNVWRYMYDVAAGTWELVLYVLVMLLAVMLETNARYFRSGSEYDKWWVVLYKFTVICYPAGLMVAQFTLLCEYTFRKYVYYRLLSFGIMVQYERRKIWQSWYFVFFSCLWVILNVWAWWGLIQWWGRNGKKGPEVLSFAVLAVVNVVTFHLLIHYQRLMDAEMHVLEPLQAYLMPDMVLVSENAVKKEGWRLLRALLFGYCWPGPKRYDVDWVRAQGIRISRGAHGGTPGAPFQTAEQLNSDAASKAEKTMGYEEGVYPQGGGVAGVVSPPEGTDGADGGAPKPAGSMVRTGGAPAAVAEGVQEIEIRTAGPVAEAKEHGAPSAVGVTVDTTEASAAGKGQAAAASPSDSSAPSTPKDAKPAAAAGSNSMQAASTKALKAAGAGAYAAGSATWGAGRRACACCFRCCCACCCWGARLFSPKKYHAGLYALPLGLMASFSWHRVWPFRRDVSFIRAIFLTSFLCSLLVAGGIVFGGWLAARSPPVCQWGLDACYDCNLYQEEYVQYDQVCDAGGYNITKEWKDPDYIDPNCTLGRTWFTNGMWDYDSSHVLAQRNESEPIRGQPLLQGYLAGAMSYYAYVEGFEGLLKGFEGQYTKRFRTLFTNYGITEYEFIFVDGTAIDDTQFIVAGTGRDIFLIFRGTDGLTDTFITDLSGLCKSNTDFNITIVNPSLKDPVTCVHDGFLSAYRTARLKVYAALIKVISGLKAARLPDGSSWYPRNTTLAQPFTLWLTGHSLGGALATLSALDLTIQGLTIGGVYTFGSPRVGDDRFRIMYEKTGLADVTWRFVHRNDAIPQVPPKGLGNFQHVVPSTMLEGGSCYAWRGEQMLGGFSAGDHYMPGYMANLRACILAQAQQLPQLAASNCSIPMLPLWAKFGAVKNP</sequence>
<keyword evidence="2" id="KW-0472">Membrane</keyword>
<feature type="transmembrane region" description="Helical" evidence="2">
    <location>
        <begin position="214"/>
        <end position="239"/>
    </location>
</feature>
<proteinExistence type="predicted"/>
<feature type="region of interest" description="Disordered" evidence="1">
    <location>
        <begin position="1"/>
        <end position="81"/>
    </location>
</feature>
<dbReference type="CDD" id="cd00519">
    <property type="entry name" value="Lipase_3"/>
    <property type="match status" value="1"/>
</dbReference>
<keyword evidence="2" id="KW-1133">Transmembrane helix</keyword>
<dbReference type="AlphaFoldDB" id="A0A835T1B4"/>
<dbReference type="InterPro" id="IPR051218">
    <property type="entry name" value="Sec_MonoDiacylglyc_Lipase"/>
</dbReference>